<dbReference type="OrthoDB" id="9802500at2"/>
<dbReference type="Proteomes" id="UP000434052">
    <property type="component" value="Unassembled WGS sequence"/>
</dbReference>
<feature type="compositionally biased region" description="Acidic residues" evidence="2">
    <location>
        <begin position="834"/>
        <end position="843"/>
    </location>
</feature>
<evidence type="ECO:0000313" key="5">
    <source>
        <dbReference type="Proteomes" id="UP000434052"/>
    </source>
</evidence>
<dbReference type="PANTHER" id="PTHR43156">
    <property type="entry name" value="STAGE II SPORULATION PROTEIN E-RELATED"/>
    <property type="match status" value="1"/>
</dbReference>
<dbReference type="Gene3D" id="6.10.340.10">
    <property type="match status" value="1"/>
</dbReference>
<dbReference type="Pfam" id="PF08269">
    <property type="entry name" value="dCache_2"/>
    <property type="match status" value="1"/>
</dbReference>
<dbReference type="AlphaFoldDB" id="A0A6P1ZLF9"/>
<proteinExistence type="predicted"/>
<feature type="compositionally biased region" description="Basic and acidic residues" evidence="2">
    <location>
        <begin position="850"/>
        <end position="863"/>
    </location>
</feature>
<dbReference type="Pfam" id="PF07228">
    <property type="entry name" value="SpoIIE"/>
    <property type="match status" value="1"/>
</dbReference>
<dbReference type="Gene3D" id="3.30.450.20">
    <property type="entry name" value="PAS domain"/>
    <property type="match status" value="1"/>
</dbReference>
<dbReference type="SMART" id="SM00331">
    <property type="entry name" value="PP2C_SIG"/>
    <property type="match status" value="1"/>
</dbReference>
<feature type="region of interest" description="Disordered" evidence="2">
    <location>
        <begin position="798"/>
        <end position="863"/>
    </location>
</feature>
<reference evidence="4 5" key="1">
    <citation type="submission" date="2018-06" db="EMBL/GenBank/DDBJ databases">
        <title>Complete genome of Desulfovibrio marinus P48SEP.</title>
        <authorList>
            <person name="Crispim J.S."/>
            <person name="Vidigal P.M.P."/>
            <person name="Silva L.C.F."/>
            <person name="Araujo L.C."/>
            <person name="Laguardia C.N."/>
            <person name="Dias R.S."/>
            <person name="Sousa M.P."/>
            <person name="Paula S.O."/>
            <person name="Silva C."/>
        </authorList>
    </citation>
    <scope>NUCLEOTIDE SEQUENCE [LARGE SCALE GENOMIC DNA]</scope>
    <source>
        <strain evidence="4 5">P48SEP</strain>
    </source>
</reference>
<dbReference type="PANTHER" id="PTHR43156:SF2">
    <property type="entry name" value="STAGE II SPORULATION PROTEIN E"/>
    <property type="match status" value="1"/>
</dbReference>
<dbReference type="RefSeq" id="WP_144233649.1">
    <property type="nucleotide sequence ID" value="NZ_QMIF01000001.1"/>
</dbReference>
<dbReference type="InterPro" id="IPR004010">
    <property type="entry name" value="Double_Cache_2"/>
</dbReference>
<dbReference type="CDD" id="cd06225">
    <property type="entry name" value="HAMP"/>
    <property type="match status" value="1"/>
</dbReference>
<comment type="caution">
    <text evidence="4">The sequence shown here is derived from an EMBL/GenBank/DDBJ whole genome shotgun (WGS) entry which is preliminary data.</text>
</comment>
<dbReference type="PROSITE" id="PS51257">
    <property type="entry name" value="PROKAR_LIPOPROTEIN"/>
    <property type="match status" value="1"/>
</dbReference>
<feature type="compositionally biased region" description="Acidic residues" evidence="2">
    <location>
        <begin position="798"/>
        <end position="807"/>
    </location>
</feature>
<evidence type="ECO:0000259" key="3">
    <source>
        <dbReference type="PROSITE" id="PS51746"/>
    </source>
</evidence>
<dbReference type="InterPro" id="IPR036457">
    <property type="entry name" value="PPM-type-like_dom_sf"/>
</dbReference>
<dbReference type="GO" id="GO:0016791">
    <property type="term" value="F:phosphatase activity"/>
    <property type="evidence" value="ECO:0007669"/>
    <property type="project" value="TreeGrafter"/>
</dbReference>
<evidence type="ECO:0000256" key="2">
    <source>
        <dbReference type="SAM" id="MobiDB-lite"/>
    </source>
</evidence>
<sequence length="1150" mass="124366">MRMTRSLKGKLLALLVAILSATAACIILLSMQDVRGSMERAASLSADNVLELVRHTVQTTYRNILSDRVQAVTSRKQQLADAGGVAADTIREFAAMARTGLISQEEAKRRALAWVADLDLGGKTYYLVFDQDLHPLAGNTGSIPGGLADVRDIKGRPLLSAMRDTTDVYGSAYAVFDAPRQNGRSPVRVLGYFTDIPEWDWVLSTGINLAAVEQEEARRRQNALEILGRSLGEIRIAASGFAFIFDEQGQLLVAPPEREYPMDRAVAGVVSPGSLKTILQSPPVDGQPLILHVTDAAGDPHDVAIRVFHDKPLGWNVATATFRDELDAPANLLALRQALIIGSIFLVAFIVTAIMVDRVSEPLKRLAGHAVQIGSEDFTEPEPPAVRELDGLAHSRKDEVGLVALALRTMERSLRENVASLLQVTRDRERLDSELRLARTIQMDMLPASPQAHLDLDDAELHATLIPAREVGGDLFHYEQLGKDQLLFAVGDVSGKGVPAALFMALTISLLKSKSRLGVDPARMLHEINQELCRGNASQMFVTLFVGILDLASGALRFASGGHNPPLVASPGGATAYLEITENPMLGILPEAEFSTHTSSIAPGEMIIAYSDGVTEAMSPTRTLFGERRLELVAGKYSDRSPELLSRIVVKALELHEKGAEQSDDVTILVLRRRDHELDRKAESIAERAEAELPEVAHSEEKAEEIRPAAPIAMAAVVEETAEDGTAGEDSAQIATLEDSTDEPIELTEPMAASDDAPIELVEPILEPDVELDDEPGLEAAGPIDENIFSQPIVDTDEADGLWDDETGQPGLAFDEDNDLWESDHPELTLREDDGPDGADAAEAESSARQTHDPTRETARGGDLDAYLVSELGFPAESFAEDATEVDIVIPDESAELDEDVVAQGLDDDFAIEFPPEVSLPAEALNFDDEIPAVDPEPEWSLEIPAADDPESALYLGEELEDLESDDDLPVDIPASAFVDAMAKAGVGPGSIPEPPNLDDFRLTADPEDLLDEEEDMQLLTFSGLQPEDDDQGVLPPPSPGAPDGYYGEALEDGGFEVLPSPPGELYARNPELMDTTLAPADDPASFITILPDVEIHPRFTDEDEEFVLDESDENGYAEVDLGEDGDLYEDIYLDEHAIDTIEADGNPGS</sequence>
<dbReference type="PROSITE" id="PS51746">
    <property type="entry name" value="PPM_2"/>
    <property type="match status" value="1"/>
</dbReference>
<protein>
    <recommendedName>
        <fullName evidence="3">PPM-type phosphatase domain-containing protein</fullName>
    </recommendedName>
</protein>
<feature type="compositionally biased region" description="Basic and acidic residues" evidence="2">
    <location>
        <begin position="822"/>
        <end position="833"/>
    </location>
</feature>
<keyword evidence="1" id="KW-0378">Hydrolase</keyword>
<accession>A0A6P1ZLF9</accession>
<dbReference type="EMBL" id="QMIF01000001">
    <property type="protein sequence ID" value="TVM36612.1"/>
    <property type="molecule type" value="Genomic_DNA"/>
</dbReference>
<dbReference type="InterPro" id="IPR001932">
    <property type="entry name" value="PPM-type_phosphatase-like_dom"/>
</dbReference>
<gene>
    <name evidence="4" type="ORF">DQK91_01435</name>
</gene>
<name>A0A6P1ZLF9_9BACT</name>
<dbReference type="Gene3D" id="3.60.40.10">
    <property type="entry name" value="PPM-type phosphatase domain"/>
    <property type="match status" value="1"/>
</dbReference>
<dbReference type="SUPFAM" id="SSF81606">
    <property type="entry name" value="PP2C-like"/>
    <property type="match status" value="1"/>
</dbReference>
<organism evidence="4 5">
    <name type="scientific">Oceanidesulfovibrio marinus</name>
    <dbReference type="NCBI Taxonomy" id="370038"/>
    <lineage>
        <taxon>Bacteria</taxon>
        <taxon>Pseudomonadati</taxon>
        <taxon>Thermodesulfobacteriota</taxon>
        <taxon>Desulfovibrionia</taxon>
        <taxon>Desulfovibrionales</taxon>
        <taxon>Desulfovibrionaceae</taxon>
        <taxon>Oceanidesulfovibrio</taxon>
    </lineage>
</organism>
<feature type="domain" description="PPM-type phosphatase" evidence="3">
    <location>
        <begin position="458"/>
        <end position="673"/>
    </location>
</feature>
<evidence type="ECO:0000256" key="1">
    <source>
        <dbReference type="ARBA" id="ARBA00022801"/>
    </source>
</evidence>
<evidence type="ECO:0000313" key="4">
    <source>
        <dbReference type="EMBL" id="TVM36612.1"/>
    </source>
</evidence>
<dbReference type="InterPro" id="IPR052016">
    <property type="entry name" value="Bact_Sigma-Reg"/>
</dbReference>